<dbReference type="Proteomes" id="UP000179113">
    <property type="component" value="Unassembled WGS sequence"/>
</dbReference>
<dbReference type="HAMAP" id="MF_00984">
    <property type="entry name" value="SSB"/>
    <property type="match status" value="1"/>
</dbReference>
<dbReference type="PANTHER" id="PTHR10302">
    <property type="entry name" value="SINGLE-STRANDED DNA-BINDING PROTEIN"/>
    <property type="match status" value="1"/>
</dbReference>
<dbReference type="CDD" id="cd04496">
    <property type="entry name" value="SSB_OBF"/>
    <property type="match status" value="1"/>
</dbReference>
<gene>
    <name evidence="4" type="ORF">A2415_03630</name>
</gene>
<dbReference type="PANTHER" id="PTHR10302:SF27">
    <property type="entry name" value="SINGLE-STRANDED DNA-BINDING PROTEIN"/>
    <property type="match status" value="1"/>
</dbReference>
<protein>
    <recommendedName>
        <fullName evidence="2 3">Single-stranded DNA-binding protein</fullName>
        <shortName evidence="2">SSB</shortName>
    </recommendedName>
</protein>
<dbReference type="GO" id="GO:0003697">
    <property type="term" value="F:single-stranded DNA binding"/>
    <property type="evidence" value="ECO:0007669"/>
    <property type="project" value="UniProtKB-UniRule"/>
</dbReference>
<dbReference type="Gene3D" id="2.40.50.140">
    <property type="entry name" value="Nucleic acid-binding proteins"/>
    <property type="match status" value="1"/>
</dbReference>
<comment type="caution">
    <text evidence="4">The sequence shown here is derived from an EMBL/GenBank/DDBJ whole genome shotgun (WGS) entry which is preliminary data.</text>
</comment>
<dbReference type="InterPro" id="IPR000424">
    <property type="entry name" value="Primosome_PriB/ssb"/>
</dbReference>
<evidence type="ECO:0000313" key="4">
    <source>
        <dbReference type="EMBL" id="OGC70703.1"/>
    </source>
</evidence>
<dbReference type="Pfam" id="PF00436">
    <property type="entry name" value="SSB"/>
    <property type="match status" value="1"/>
</dbReference>
<organism evidence="4 5">
    <name type="scientific">candidate division WWE3 bacterium RIFOXYC1_FULL_39_7</name>
    <dbReference type="NCBI Taxonomy" id="1802643"/>
    <lineage>
        <taxon>Bacteria</taxon>
        <taxon>Katanobacteria</taxon>
    </lineage>
</organism>
<dbReference type="InterPro" id="IPR011344">
    <property type="entry name" value="ssDNA-bd"/>
</dbReference>
<proteinExistence type="inferred from homology"/>
<dbReference type="PROSITE" id="PS50935">
    <property type="entry name" value="SSB"/>
    <property type="match status" value="1"/>
</dbReference>
<evidence type="ECO:0000256" key="3">
    <source>
        <dbReference type="RuleBase" id="RU000524"/>
    </source>
</evidence>
<dbReference type="GO" id="GO:0009295">
    <property type="term" value="C:nucleoid"/>
    <property type="evidence" value="ECO:0007669"/>
    <property type="project" value="TreeGrafter"/>
</dbReference>
<dbReference type="GO" id="GO:0006260">
    <property type="term" value="P:DNA replication"/>
    <property type="evidence" value="ECO:0007669"/>
    <property type="project" value="InterPro"/>
</dbReference>
<comment type="caution">
    <text evidence="2">Lacks conserved residue(s) required for the propagation of feature annotation.</text>
</comment>
<accession>A0A1F4WPA8</accession>
<reference evidence="4 5" key="1">
    <citation type="journal article" date="2016" name="Nat. Commun.">
        <title>Thousands of microbial genomes shed light on interconnected biogeochemical processes in an aquifer system.</title>
        <authorList>
            <person name="Anantharaman K."/>
            <person name="Brown C.T."/>
            <person name="Hug L.A."/>
            <person name="Sharon I."/>
            <person name="Castelle C.J."/>
            <person name="Probst A.J."/>
            <person name="Thomas B.C."/>
            <person name="Singh A."/>
            <person name="Wilkins M.J."/>
            <person name="Karaoz U."/>
            <person name="Brodie E.L."/>
            <person name="Williams K.H."/>
            <person name="Hubbard S.S."/>
            <person name="Banfield J.F."/>
        </authorList>
    </citation>
    <scope>NUCLEOTIDE SEQUENCE [LARGE SCALE GENOMIC DNA]</scope>
</reference>
<name>A0A1F4WPA8_UNCKA</name>
<dbReference type="SUPFAM" id="SSF50249">
    <property type="entry name" value="Nucleic acid-binding proteins"/>
    <property type="match status" value="1"/>
</dbReference>
<dbReference type="AlphaFoldDB" id="A0A1F4WPA8"/>
<sequence>MATRNLNKVMLIGNLTRDPELRYTPQGNAVASFVIATNREWVAGGEKKQAADFHNVVAWNKLAEICSQLLKRGTKVFVEGRLQTRSWQDTDGSKKYKTEIIIDDMIILTKKNADGELEDADAEGTDIQFDAGTAPAADLDFNNFDLDLDSVTTEEK</sequence>
<dbReference type="EMBL" id="MEWA01000001">
    <property type="protein sequence ID" value="OGC70703.1"/>
    <property type="molecule type" value="Genomic_DNA"/>
</dbReference>
<comment type="subunit">
    <text evidence="2">Homotetramer.</text>
</comment>
<evidence type="ECO:0000313" key="5">
    <source>
        <dbReference type="Proteomes" id="UP000179113"/>
    </source>
</evidence>
<evidence type="ECO:0000256" key="2">
    <source>
        <dbReference type="HAMAP-Rule" id="MF_00984"/>
    </source>
</evidence>
<dbReference type="NCBIfam" id="TIGR00621">
    <property type="entry name" value="ssb"/>
    <property type="match status" value="1"/>
</dbReference>
<keyword evidence="1 2" id="KW-0238">DNA-binding</keyword>
<evidence type="ECO:0000256" key="1">
    <source>
        <dbReference type="ARBA" id="ARBA00023125"/>
    </source>
</evidence>
<dbReference type="InterPro" id="IPR012340">
    <property type="entry name" value="NA-bd_OB-fold"/>
</dbReference>